<evidence type="ECO:0000313" key="3">
    <source>
        <dbReference type="EMBL" id="KAA1400409.1"/>
    </source>
</evidence>
<keyword evidence="4" id="KW-1185">Reference proteome</keyword>
<gene>
    <name evidence="3" type="ORF">ESP70_006710</name>
</gene>
<keyword evidence="1" id="KW-0812">Transmembrane</keyword>
<dbReference type="RefSeq" id="WP_149688501.1">
    <property type="nucleotide sequence ID" value="NZ_SDPQ02000001.1"/>
</dbReference>
<keyword evidence="1" id="KW-0472">Membrane</keyword>
<comment type="caution">
    <text evidence="3">The sequence shown here is derived from an EMBL/GenBank/DDBJ whole genome shotgun (WGS) entry which is preliminary data.</text>
</comment>
<sequence>MRVTFGRTRQDRDERGATLVVVAALMVCLLAAAGIGIDTSTMAYQRARVQHGADAGALAVAQSCKAGACNAGLAASYLSSNANGGGSDSAPSVSIGSTSVTVTNTKNAKTIFFGLLGIGSKAVRATSTASWNTSPTSGNVMPFLVSLCEYTKAAVNVPTFIDTNSNDEIQKYKAKDPQSKLEDDNNLTSGCGTIPTGVNVTGLSSSTRMVIGGMWKTTNGGCNGSVNNGKSQLEIGNSQADFQLCGLNSQQTDKYAASSGADKFVPGQVTLFAIYAPTRNFNYGGVQTEANGTAPTSKFVDNAPAFDFRIVGFAPFKISGVRLGTSSNGCLGSCTAGKVGIWGAFVNDISPDGDYEVGGPNIGSVVKLIN</sequence>
<organism evidence="3 4">
    <name type="scientific">Aeromicrobium ginsengisoli</name>
    <dbReference type="NCBI Taxonomy" id="363867"/>
    <lineage>
        <taxon>Bacteria</taxon>
        <taxon>Bacillati</taxon>
        <taxon>Actinomycetota</taxon>
        <taxon>Actinomycetes</taxon>
        <taxon>Propionibacteriales</taxon>
        <taxon>Nocardioidaceae</taxon>
        <taxon>Aeromicrobium</taxon>
    </lineage>
</organism>
<reference evidence="3" key="1">
    <citation type="submission" date="2019-09" db="EMBL/GenBank/DDBJ databases">
        <authorList>
            <person name="Li J."/>
        </authorList>
    </citation>
    <scope>NUCLEOTIDE SEQUENCE [LARGE SCALE GENOMIC DNA]</scope>
    <source>
        <strain evidence="3">JCM 14732</strain>
    </source>
</reference>
<evidence type="ECO:0000313" key="4">
    <source>
        <dbReference type="Proteomes" id="UP000380867"/>
    </source>
</evidence>
<dbReference type="OrthoDB" id="5187898at2"/>
<proteinExistence type="predicted"/>
<evidence type="ECO:0000256" key="1">
    <source>
        <dbReference type="SAM" id="Phobius"/>
    </source>
</evidence>
<name>A0A5M4FJM5_9ACTN</name>
<dbReference type="AlphaFoldDB" id="A0A5M4FJM5"/>
<accession>A0A5M4FJM5</accession>
<evidence type="ECO:0000259" key="2">
    <source>
        <dbReference type="Pfam" id="PF13400"/>
    </source>
</evidence>
<dbReference type="Proteomes" id="UP000380867">
    <property type="component" value="Unassembled WGS sequence"/>
</dbReference>
<keyword evidence="1" id="KW-1133">Transmembrane helix</keyword>
<dbReference type="InterPro" id="IPR028087">
    <property type="entry name" value="Tad_N"/>
</dbReference>
<dbReference type="EMBL" id="SDPQ02000001">
    <property type="protein sequence ID" value="KAA1400409.1"/>
    <property type="molecule type" value="Genomic_DNA"/>
</dbReference>
<feature type="domain" description="Putative Flp pilus-assembly TadG-like N-terminal" evidence="2">
    <location>
        <begin position="16"/>
        <end position="62"/>
    </location>
</feature>
<protein>
    <recommendedName>
        <fullName evidence="2">Putative Flp pilus-assembly TadG-like N-terminal domain-containing protein</fullName>
    </recommendedName>
</protein>
<dbReference type="Pfam" id="PF13400">
    <property type="entry name" value="Tad"/>
    <property type="match status" value="1"/>
</dbReference>
<feature type="transmembrane region" description="Helical" evidence="1">
    <location>
        <begin position="16"/>
        <end position="37"/>
    </location>
</feature>